<accession>A0A134AAC9</accession>
<organism evidence="6 7">
    <name type="scientific">Leptotrichia wadei</name>
    <dbReference type="NCBI Taxonomy" id="157687"/>
    <lineage>
        <taxon>Bacteria</taxon>
        <taxon>Fusobacteriati</taxon>
        <taxon>Fusobacteriota</taxon>
        <taxon>Fusobacteriia</taxon>
        <taxon>Fusobacteriales</taxon>
        <taxon>Leptotrichiaceae</taxon>
        <taxon>Leptotrichia</taxon>
    </lineage>
</organism>
<dbReference type="SUPFAM" id="SSF52540">
    <property type="entry name" value="P-loop containing nucleoside triphosphate hydrolases"/>
    <property type="match status" value="1"/>
</dbReference>
<keyword evidence="2" id="KW-0813">Transport</keyword>
<evidence type="ECO:0000259" key="5">
    <source>
        <dbReference type="PROSITE" id="PS50893"/>
    </source>
</evidence>
<keyword evidence="7" id="KW-1185">Reference proteome</keyword>
<dbReference type="PATRIC" id="fig|157687.3.peg.1316"/>
<evidence type="ECO:0000256" key="1">
    <source>
        <dbReference type="ARBA" id="ARBA00005417"/>
    </source>
</evidence>
<dbReference type="InterPro" id="IPR017871">
    <property type="entry name" value="ABC_transporter-like_CS"/>
</dbReference>
<protein>
    <submittedName>
        <fullName evidence="6">ABC transporter, ATP-binding protein</fullName>
    </submittedName>
</protein>
<dbReference type="Proteomes" id="UP000070483">
    <property type="component" value="Unassembled WGS sequence"/>
</dbReference>
<dbReference type="EMBL" id="LSDD01000095">
    <property type="protein sequence ID" value="KXB64682.1"/>
    <property type="molecule type" value="Genomic_DNA"/>
</dbReference>
<dbReference type="FunFam" id="3.40.50.300:FF:000425">
    <property type="entry name" value="Probable ABC transporter, ATP-binding subunit"/>
    <property type="match status" value="1"/>
</dbReference>
<evidence type="ECO:0000256" key="4">
    <source>
        <dbReference type="ARBA" id="ARBA00022840"/>
    </source>
</evidence>
<proteinExistence type="inferred from homology"/>
<keyword evidence="4 6" id="KW-0067">ATP-binding</keyword>
<dbReference type="RefSeq" id="WP_060918028.1">
    <property type="nucleotide sequence ID" value="NZ_KQ960077.1"/>
</dbReference>
<comment type="caution">
    <text evidence="6">The sequence shown here is derived from an EMBL/GenBank/DDBJ whole genome shotgun (WGS) entry which is preliminary data.</text>
</comment>
<dbReference type="InterPro" id="IPR003439">
    <property type="entry name" value="ABC_transporter-like_ATP-bd"/>
</dbReference>
<name>A0A134AAC9_9FUSO</name>
<dbReference type="InterPro" id="IPR003593">
    <property type="entry name" value="AAA+_ATPase"/>
</dbReference>
<dbReference type="InterPro" id="IPR027417">
    <property type="entry name" value="P-loop_NTPase"/>
</dbReference>
<evidence type="ECO:0000256" key="2">
    <source>
        <dbReference type="ARBA" id="ARBA00022448"/>
    </source>
</evidence>
<evidence type="ECO:0000313" key="7">
    <source>
        <dbReference type="Proteomes" id="UP000070483"/>
    </source>
</evidence>
<keyword evidence="3" id="KW-0547">Nucleotide-binding</keyword>
<dbReference type="AlphaFoldDB" id="A0A134AAC9"/>
<sequence length="248" mass="28020">MIEFINVGMTYPNGNVGLKNINLTINESEITVFIGPSGSGKTTLLKMINRLEDNTTGEVKINGKNVKDYNIHKMRWDIGYALQQVALFPHMTVEENIAIVPELKKWKKEKIDARINELLIMVGLEPEKYRKRNPSELSGGEAQRVGIARALAANPKIILMDEPFSALDPITRANLQEDVKKLQKQIHKTIVFVTHDIEEAFLLGDKICIIQDGELVQAGTKHEIISNPKNDFVKKFIAIKKKEGEIYE</sequence>
<dbReference type="STRING" id="157687.HMPREF3180_01321"/>
<gene>
    <name evidence="6" type="ORF">HMPREF3180_01321</name>
</gene>
<evidence type="ECO:0000256" key="3">
    <source>
        <dbReference type="ARBA" id="ARBA00022741"/>
    </source>
</evidence>
<dbReference type="PROSITE" id="PS00211">
    <property type="entry name" value="ABC_TRANSPORTER_1"/>
    <property type="match status" value="1"/>
</dbReference>
<dbReference type="GO" id="GO:0015697">
    <property type="term" value="P:quaternary ammonium group transport"/>
    <property type="evidence" value="ECO:0007669"/>
    <property type="project" value="UniProtKB-ARBA"/>
</dbReference>
<dbReference type="PROSITE" id="PS50893">
    <property type="entry name" value="ABC_TRANSPORTER_2"/>
    <property type="match status" value="1"/>
</dbReference>
<dbReference type="Gene3D" id="3.40.50.300">
    <property type="entry name" value="P-loop containing nucleotide triphosphate hydrolases"/>
    <property type="match status" value="1"/>
</dbReference>
<dbReference type="SMART" id="SM00382">
    <property type="entry name" value="AAA"/>
    <property type="match status" value="1"/>
</dbReference>
<dbReference type="PANTHER" id="PTHR43117:SF4">
    <property type="entry name" value="OSMOPROTECTANT IMPORT ATP-BINDING PROTEIN OSMV"/>
    <property type="match status" value="1"/>
</dbReference>
<feature type="domain" description="ABC transporter" evidence="5">
    <location>
        <begin position="2"/>
        <end position="237"/>
    </location>
</feature>
<evidence type="ECO:0000313" key="6">
    <source>
        <dbReference type="EMBL" id="KXB64682.1"/>
    </source>
</evidence>
<dbReference type="GO" id="GO:0016887">
    <property type="term" value="F:ATP hydrolysis activity"/>
    <property type="evidence" value="ECO:0007669"/>
    <property type="project" value="InterPro"/>
</dbReference>
<dbReference type="GO" id="GO:0005524">
    <property type="term" value="F:ATP binding"/>
    <property type="evidence" value="ECO:0007669"/>
    <property type="project" value="UniProtKB-KW"/>
</dbReference>
<reference evidence="7" key="1">
    <citation type="submission" date="2016-01" db="EMBL/GenBank/DDBJ databases">
        <authorList>
            <person name="Mitreva M."/>
            <person name="Pepin K.H."/>
            <person name="Mihindukulasuriya K.A."/>
            <person name="Fulton R."/>
            <person name="Fronick C."/>
            <person name="O'Laughlin M."/>
            <person name="Miner T."/>
            <person name="Herter B."/>
            <person name="Rosa B.A."/>
            <person name="Cordes M."/>
            <person name="Tomlinson C."/>
            <person name="Wollam A."/>
            <person name="Palsikar V.B."/>
            <person name="Mardis E.R."/>
            <person name="Wilson R.K."/>
        </authorList>
    </citation>
    <scope>NUCLEOTIDE SEQUENCE [LARGE SCALE GENOMIC DNA]</scope>
    <source>
        <strain evidence="7">KA00185</strain>
    </source>
</reference>
<dbReference type="OrthoDB" id="9780431at2"/>
<comment type="similarity">
    <text evidence="1">Belongs to the ABC transporter superfamily.</text>
</comment>
<dbReference type="PANTHER" id="PTHR43117">
    <property type="entry name" value="OSMOPROTECTANT IMPORT ATP-BINDING PROTEIN OSMV"/>
    <property type="match status" value="1"/>
</dbReference>
<dbReference type="Pfam" id="PF00005">
    <property type="entry name" value="ABC_tran"/>
    <property type="match status" value="1"/>
</dbReference>